<evidence type="ECO:0000313" key="5">
    <source>
        <dbReference type="Proteomes" id="UP000698173"/>
    </source>
</evidence>
<evidence type="ECO:0000259" key="3">
    <source>
        <dbReference type="Pfam" id="PF13649"/>
    </source>
</evidence>
<dbReference type="GO" id="GO:0008168">
    <property type="term" value="F:methyltransferase activity"/>
    <property type="evidence" value="ECO:0007669"/>
    <property type="project" value="UniProtKB-KW"/>
</dbReference>
<accession>A0A921G1A9</accession>
<dbReference type="Gene3D" id="2.20.25.110">
    <property type="entry name" value="S-adenosyl-L-methionine-dependent methyltransferases"/>
    <property type="match status" value="1"/>
</dbReference>
<dbReference type="InterPro" id="IPR029063">
    <property type="entry name" value="SAM-dependent_MTases_sf"/>
</dbReference>
<dbReference type="PANTHER" id="PTHR43861:SF1">
    <property type="entry name" value="TRANS-ACONITATE 2-METHYLTRANSFERASE"/>
    <property type="match status" value="1"/>
</dbReference>
<evidence type="ECO:0000256" key="2">
    <source>
        <dbReference type="ARBA" id="ARBA00022679"/>
    </source>
</evidence>
<dbReference type="GO" id="GO:0032259">
    <property type="term" value="P:methylation"/>
    <property type="evidence" value="ECO:0007669"/>
    <property type="project" value="UniProtKB-KW"/>
</dbReference>
<comment type="caution">
    <text evidence="4">The sequence shown here is derived from an EMBL/GenBank/DDBJ whole genome shotgun (WGS) entry which is preliminary data.</text>
</comment>
<dbReference type="Proteomes" id="UP000698173">
    <property type="component" value="Unassembled WGS sequence"/>
</dbReference>
<protein>
    <submittedName>
        <fullName evidence="4">Methyltransferase domain-containing protein</fullName>
    </submittedName>
</protein>
<keyword evidence="1 4" id="KW-0489">Methyltransferase</keyword>
<evidence type="ECO:0000256" key="1">
    <source>
        <dbReference type="ARBA" id="ARBA00022603"/>
    </source>
</evidence>
<evidence type="ECO:0000313" key="4">
    <source>
        <dbReference type="EMBL" id="HJF33678.1"/>
    </source>
</evidence>
<dbReference type="SUPFAM" id="SSF53335">
    <property type="entry name" value="S-adenosyl-L-methionine-dependent methyltransferases"/>
    <property type="match status" value="1"/>
</dbReference>
<name>A0A921G1A9_SPOPS</name>
<proteinExistence type="predicted"/>
<sequence>MTRAYSEFASVYDELMTDIPYDAYIDIINLAAGGIAGKRVLDIGCGTGLLSMKLAKQGAQVAGIDLSSDMLAVAEDRAQALSLPVQFYEQPMQQLEGFTDYDLAVIAIDSLNYLPSREDVLATFRQIHSALAVGGKLIFDVHSIFKTDVIFMEGPFTFDNGRIAYIWITEEGEEHHSVYSELAFFVKGESELFRRFDEVHTQRTFPVSDYADMLMDAGFSIERIFADWEDEAPHEESERIFFQVRK</sequence>
<dbReference type="EMBL" id="DYWT01000275">
    <property type="protein sequence ID" value="HJF33678.1"/>
    <property type="molecule type" value="Genomic_DNA"/>
</dbReference>
<reference evidence="4" key="1">
    <citation type="journal article" date="2021" name="PeerJ">
        <title>Extensive microbial diversity within the chicken gut microbiome revealed by metagenomics and culture.</title>
        <authorList>
            <person name="Gilroy R."/>
            <person name="Ravi A."/>
            <person name="Getino M."/>
            <person name="Pursley I."/>
            <person name="Horton D.L."/>
            <person name="Alikhan N.F."/>
            <person name="Baker D."/>
            <person name="Gharbi K."/>
            <person name="Hall N."/>
            <person name="Watson M."/>
            <person name="Adriaenssens E.M."/>
            <person name="Foster-Nyarko E."/>
            <person name="Jarju S."/>
            <person name="Secka A."/>
            <person name="Antonio M."/>
            <person name="Oren A."/>
            <person name="Chaudhuri R.R."/>
            <person name="La Ragione R."/>
            <person name="Hildebrand F."/>
            <person name="Pallen M.J."/>
        </authorList>
    </citation>
    <scope>NUCLEOTIDE SEQUENCE</scope>
    <source>
        <strain evidence="4">CHK171-7178</strain>
    </source>
</reference>
<dbReference type="Pfam" id="PF13649">
    <property type="entry name" value="Methyltransf_25"/>
    <property type="match status" value="1"/>
</dbReference>
<dbReference type="Gene3D" id="3.40.50.150">
    <property type="entry name" value="Vaccinia Virus protein VP39"/>
    <property type="match status" value="1"/>
</dbReference>
<dbReference type="AlphaFoldDB" id="A0A921G1A9"/>
<dbReference type="PANTHER" id="PTHR43861">
    <property type="entry name" value="TRANS-ACONITATE 2-METHYLTRANSFERASE-RELATED"/>
    <property type="match status" value="1"/>
</dbReference>
<feature type="domain" description="Methyltransferase" evidence="3">
    <location>
        <begin position="40"/>
        <end position="135"/>
    </location>
</feature>
<keyword evidence="2" id="KW-0808">Transferase</keyword>
<organism evidence="4 5">
    <name type="scientific">Sporosarcina psychrophila</name>
    <name type="common">Bacillus psychrophilus</name>
    <dbReference type="NCBI Taxonomy" id="1476"/>
    <lineage>
        <taxon>Bacteria</taxon>
        <taxon>Bacillati</taxon>
        <taxon>Bacillota</taxon>
        <taxon>Bacilli</taxon>
        <taxon>Bacillales</taxon>
        <taxon>Caryophanaceae</taxon>
        <taxon>Sporosarcina</taxon>
    </lineage>
</organism>
<dbReference type="InterPro" id="IPR041698">
    <property type="entry name" value="Methyltransf_25"/>
</dbReference>
<reference evidence="4" key="2">
    <citation type="submission" date="2021-09" db="EMBL/GenBank/DDBJ databases">
        <authorList>
            <person name="Gilroy R."/>
        </authorList>
    </citation>
    <scope>NUCLEOTIDE SEQUENCE</scope>
    <source>
        <strain evidence="4">CHK171-7178</strain>
    </source>
</reference>
<dbReference type="CDD" id="cd02440">
    <property type="entry name" value="AdoMet_MTases"/>
    <property type="match status" value="1"/>
</dbReference>
<gene>
    <name evidence="4" type="ORF">K8V56_18085</name>
</gene>